<evidence type="ECO:0000313" key="3">
    <source>
        <dbReference type="EMBL" id="PJF31387.1"/>
    </source>
</evidence>
<feature type="domain" description="Glycosyl transferase family 1" evidence="1">
    <location>
        <begin position="202"/>
        <end position="365"/>
    </location>
</feature>
<evidence type="ECO:0008006" key="5">
    <source>
        <dbReference type="Google" id="ProtNLM"/>
    </source>
</evidence>
<dbReference type="Proteomes" id="UP000228921">
    <property type="component" value="Unassembled WGS sequence"/>
</dbReference>
<organism evidence="3 4">
    <name type="scientific">Candidatus Thermofonsia Clade 1 bacterium</name>
    <dbReference type="NCBI Taxonomy" id="2364210"/>
    <lineage>
        <taxon>Bacteria</taxon>
        <taxon>Bacillati</taxon>
        <taxon>Chloroflexota</taxon>
        <taxon>Candidatus Thermofontia</taxon>
        <taxon>Candidatus Thermofonsia Clade 1</taxon>
    </lineage>
</organism>
<protein>
    <recommendedName>
        <fullName evidence="5">Glycosyltransferase subfamily 4-like N-terminal domain-containing protein</fullName>
    </recommendedName>
</protein>
<gene>
    <name evidence="3" type="ORF">CUN51_03390</name>
</gene>
<dbReference type="Pfam" id="PF13439">
    <property type="entry name" value="Glyco_transf_4"/>
    <property type="match status" value="1"/>
</dbReference>
<dbReference type="InterPro" id="IPR028098">
    <property type="entry name" value="Glyco_trans_4-like_N"/>
</dbReference>
<evidence type="ECO:0000259" key="1">
    <source>
        <dbReference type="Pfam" id="PF00534"/>
    </source>
</evidence>
<dbReference type="PANTHER" id="PTHR12526">
    <property type="entry name" value="GLYCOSYLTRANSFERASE"/>
    <property type="match status" value="1"/>
</dbReference>
<dbReference type="EMBL" id="PGTK01000003">
    <property type="protein sequence ID" value="PJF31387.1"/>
    <property type="molecule type" value="Genomic_DNA"/>
</dbReference>
<dbReference type="AlphaFoldDB" id="A0A2M8P1G1"/>
<accession>A0A2M8P1G1</accession>
<dbReference type="PANTHER" id="PTHR12526:SF600">
    <property type="entry name" value="GLYCOSYL TRANSFERASE GROUP 1"/>
    <property type="match status" value="1"/>
</dbReference>
<sequence length="390" mass="42403">MNILYSLPHPADSLASGQAGHVIRATALLGALEALGHRVQRVEAAKSGGAKASVSLYRNVVRRLLPRPLAMRLRDRMRIRHGERYAQKLLALIERERPDLILETHIAFSRAGLRASQLSGVPLVLDDVAPAWEEEQQYGVGLRRAARAIHQEVTAQARLLIAVNQALYRHLLQDGLPADKVIVVPNGIDSDLFRADLDGAPIRARYNIPPGSVVIGFVGSFQPYHRVDLLLRAFAQLEGEQARLLLVGQGITSAESQTLAAQLGIAERTIFTGAVPYTQVPSYLAAADIAIMPATNDYGNPMKVYEYMAMGKVVVAPDQPTITEIAAHGENAYLFPREDVVAMAAALRTLIADPALRSRLGANGQALAAQHTWRKRAESLQQALAERGIA</sequence>
<dbReference type="Gene3D" id="3.40.50.2000">
    <property type="entry name" value="Glycogen Phosphorylase B"/>
    <property type="match status" value="2"/>
</dbReference>
<dbReference type="SUPFAM" id="SSF53756">
    <property type="entry name" value="UDP-Glycosyltransferase/glycogen phosphorylase"/>
    <property type="match status" value="1"/>
</dbReference>
<evidence type="ECO:0000313" key="4">
    <source>
        <dbReference type="Proteomes" id="UP000228921"/>
    </source>
</evidence>
<comment type="caution">
    <text evidence="3">The sequence shown here is derived from an EMBL/GenBank/DDBJ whole genome shotgun (WGS) entry which is preliminary data.</text>
</comment>
<evidence type="ECO:0000259" key="2">
    <source>
        <dbReference type="Pfam" id="PF13439"/>
    </source>
</evidence>
<dbReference type="CDD" id="cd03801">
    <property type="entry name" value="GT4_PimA-like"/>
    <property type="match status" value="1"/>
</dbReference>
<proteinExistence type="predicted"/>
<reference evidence="3 4" key="1">
    <citation type="submission" date="2017-11" db="EMBL/GenBank/DDBJ databases">
        <title>Evolution of Phototrophy in the Chloroflexi Phylum Driven by Horizontal Gene Transfer.</title>
        <authorList>
            <person name="Ward L.M."/>
            <person name="Hemp J."/>
            <person name="Shih P.M."/>
            <person name="Mcglynn S.E."/>
            <person name="Fischer W."/>
        </authorList>
    </citation>
    <scope>NUCLEOTIDE SEQUENCE [LARGE SCALE GENOMIC DNA]</scope>
    <source>
        <strain evidence="3">CP2_2F</strain>
    </source>
</reference>
<dbReference type="Pfam" id="PF00534">
    <property type="entry name" value="Glycos_transf_1"/>
    <property type="match status" value="1"/>
</dbReference>
<name>A0A2M8P1G1_9CHLR</name>
<dbReference type="GO" id="GO:0016757">
    <property type="term" value="F:glycosyltransferase activity"/>
    <property type="evidence" value="ECO:0007669"/>
    <property type="project" value="InterPro"/>
</dbReference>
<feature type="domain" description="Glycosyltransferase subfamily 4-like N-terminal" evidence="2">
    <location>
        <begin position="22"/>
        <end position="191"/>
    </location>
</feature>
<dbReference type="InterPro" id="IPR001296">
    <property type="entry name" value="Glyco_trans_1"/>
</dbReference>